<dbReference type="PROSITE" id="PS50014">
    <property type="entry name" value="BROMODOMAIN_2"/>
    <property type="match status" value="1"/>
</dbReference>
<dbReference type="InterPro" id="IPR001487">
    <property type="entry name" value="Bromodomain"/>
</dbReference>
<feature type="domain" description="Bromo" evidence="4">
    <location>
        <begin position="211"/>
        <end position="264"/>
    </location>
</feature>
<comment type="caution">
    <text evidence="5">The sequence shown here is derived from an EMBL/GenBank/DDBJ whole genome shotgun (WGS) entry which is preliminary data.</text>
</comment>
<evidence type="ECO:0000313" key="6">
    <source>
        <dbReference type="Proteomes" id="UP001320245"/>
    </source>
</evidence>
<keyword evidence="6" id="KW-1185">Reference proteome</keyword>
<proteinExistence type="predicted"/>
<dbReference type="InterPro" id="IPR036427">
    <property type="entry name" value="Bromodomain-like_sf"/>
</dbReference>
<dbReference type="Pfam" id="PF00439">
    <property type="entry name" value="Bromodomain"/>
    <property type="match status" value="1"/>
</dbReference>
<gene>
    <name evidence="5" type="ORF">SLS53_005843</name>
</gene>
<organism evidence="5 6">
    <name type="scientific">Cytospora paraplurivora</name>
    <dbReference type="NCBI Taxonomy" id="2898453"/>
    <lineage>
        <taxon>Eukaryota</taxon>
        <taxon>Fungi</taxon>
        <taxon>Dikarya</taxon>
        <taxon>Ascomycota</taxon>
        <taxon>Pezizomycotina</taxon>
        <taxon>Sordariomycetes</taxon>
        <taxon>Sordariomycetidae</taxon>
        <taxon>Diaporthales</taxon>
        <taxon>Cytosporaceae</taxon>
        <taxon>Cytospora</taxon>
    </lineage>
</organism>
<feature type="region of interest" description="Disordered" evidence="3">
    <location>
        <begin position="70"/>
        <end position="92"/>
    </location>
</feature>
<dbReference type="Gene3D" id="1.20.920.10">
    <property type="entry name" value="Bromodomain-like"/>
    <property type="match status" value="1"/>
</dbReference>
<dbReference type="GO" id="GO:0006325">
    <property type="term" value="P:chromatin organization"/>
    <property type="evidence" value="ECO:0007669"/>
    <property type="project" value="UniProtKB-ARBA"/>
</dbReference>
<evidence type="ECO:0000256" key="1">
    <source>
        <dbReference type="ARBA" id="ARBA00023117"/>
    </source>
</evidence>
<protein>
    <recommendedName>
        <fullName evidence="4">Bromo domain-containing protein</fullName>
    </recommendedName>
</protein>
<accession>A0AAN9U6Q1</accession>
<dbReference type="SUPFAM" id="SSF47370">
    <property type="entry name" value="Bromodomain"/>
    <property type="match status" value="1"/>
</dbReference>
<dbReference type="Proteomes" id="UP001320245">
    <property type="component" value="Unassembled WGS sequence"/>
</dbReference>
<sequence>MAGPQPDIYIRDGKAYVSLDHVNMVLASQSDNPSRLAFARLTGPDGRTQYSLQVQKINVASIGDQNILGQHGNGPYGHQKVAGSDEGVEPGNKYYQNERRLLRQLQHLQFQHGDTLEQLLTGAHPRALSHLEEACGFLVRLATADDGRVFSVKIGSTVESQWMRNYPNDYFEARITPYQANVLEEILLAANYEPPWACVQASITALKPESLQQYHRQTERPIDINYIVGQLDNNESYTISEFMRDLELLRVKTTNYFGPTHETTYLATSAVTSMLDRMNIFSAEEVSPESTNTLESLIWQGRRIAVRGIACTPVRGMVYRHGIPWANNQPPAGDSQFPHLIVQLGRLCVAQNSDARVYATRHMVVMDISSPRKALWVFWYYFTANQDTGGYPLLPSDQEALLGRQCLAGLSKLADDINLWTVGRLDGGETDLLNGRASMSRTGSRE</sequence>
<keyword evidence="1 2" id="KW-0103">Bromodomain</keyword>
<evidence type="ECO:0000313" key="5">
    <source>
        <dbReference type="EMBL" id="KAK7739206.1"/>
    </source>
</evidence>
<dbReference type="AlphaFoldDB" id="A0AAN9U6Q1"/>
<reference evidence="5 6" key="1">
    <citation type="journal article" date="2023" name="PLoS ONE">
        <title>Cytospora paraplurivora sp. nov. isolated from orchards with fruit tree decline syndrome in Ontario, Canada.</title>
        <authorList>
            <person name="Ilyukhin E."/>
            <person name="Nguyen H.D.T."/>
            <person name="Castle A.J."/>
            <person name="Ellouze W."/>
        </authorList>
    </citation>
    <scope>NUCLEOTIDE SEQUENCE [LARGE SCALE GENOMIC DNA]</scope>
    <source>
        <strain evidence="5 6">FDS-564</strain>
    </source>
</reference>
<evidence type="ECO:0000256" key="3">
    <source>
        <dbReference type="SAM" id="MobiDB-lite"/>
    </source>
</evidence>
<evidence type="ECO:0000256" key="2">
    <source>
        <dbReference type="PROSITE-ProRule" id="PRU00035"/>
    </source>
</evidence>
<name>A0AAN9U6Q1_9PEZI</name>
<evidence type="ECO:0000259" key="4">
    <source>
        <dbReference type="PROSITE" id="PS50014"/>
    </source>
</evidence>
<dbReference type="EMBL" id="JAJSPL020000023">
    <property type="protein sequence ID" value="KAK7739206.1"/>
    <property type="molecule type" value="Genomic_DNA"/>
</dbReference>